<dbReference type="VEuPathDB" id="FungiDB:SI65_07776"/>
<sequence>MPPQPYDKSNYEMLRERGYYSMHEFMYSHGLKLQPGSYEEAREILDGFREIDQRAWEEQHGYQSEEDWDEEYYDEQEALEYQYYEQELLEERYNSEEYGDEDEYGQDVSVWGYEDEIGTSEEEYSEPEYTDQEDWDEGYGYYSDESDDLY</sequence>
<feature type="region of interest" description="Disordered" evidence="1">
    <location>
        <begin position="114"/>
        <end position="150"/>
    </location>
</feature>
<organism evidence="2 3">
    <name type="scientific">Aspergillus cristatus</name>
    <name type="common">Chinese Fuzhuan brick tea-fermentation fungus</name>
    <name type="synonym">Eurotium cristatum</name>
    <dbReference type="NCBI Taxonomy" id="573508"/>
    <lineage>
        <taxon>Eukaryota</taxon>
        <taxon>Fungi</taxon>
        <taxon>Dikarya</taxon>
        <taxon>Ascomycota</taxon>
        <taxon>Pezizomycotina</taxon>
        <taxon>Eurotiomycetes</taxon>
        <taxon>Eurotiomycetidae</taxon>
        <taxon>Eurotiales</taxon>
        <taxon>Aspergillaceae</taxon>
        <taxon>Aspergillus</taxon>
        <taxon>Aspergillus subgen. Aspergillus</taxon>
    </lineage>
</organism>
<dbReference type="EMBL" id="JXNT01000010">
    <property type="protein sequence ID" value="ODM16811.1"/>
    <property type="molecule type" value="Genomic_DNA"/>
</dbReference>
<accession>A0A1E3B7R0</accession>
<dbReference type="OrthoDB" id="4232400at2759"/>
<dbReference type="Proteomes" id="UP000094569">
    <property type="component" value="Unassembled WGS sequence"/>
</dbReference>
<dbReference type="AlphaFoldDB" id="A0A1E3B7R0"/>
<evidence type="ECO:0000313" key="3">
    <source>
        <dbReference type="Proteomes" id="UP000094569"/>
    </source>
</evidence>
<evidence type="ECO:0000256" key="1">
    <source>
        <dbReference type="SAM" id="MobiDB-lite"/>
    </source>
</evidence>
<comment type="caution">
    <text evidence="2">The sequence shown here is derived from an EMBL/GenBank/DDBJ whole genome shotgun (WGS) entry which is preliminary data.</text>
</comment>
<reference evidence="2 3" key="1">
    <citation type="journal article" date="2016" name="BMC Genomics">
        <title>Comparative genomic and transcriptomic analyses of the Fuzhuan brick tea-fermentation fungus Aspergillus cristatus.</title>
        <authorList>
            <person name="Ge Y."/>
            <person name="Wang Y."/>
            <person name="Liu Y."/>
            <person name="Tan Y."/>
            <person name="Ren X."/>
            <person name="Zhang X."/>
            <person name="Hyde K.D."/>
            <person name="Liu Y."/>
            <person name="Liu Z."/>
        </authorList>
    </citation>
    <scope>NUCLEOTIDE SEQUENCE [LARGE SCALE GENOMIC DNA]</scope>
    <source>
        <strain evidence="2 3">GZAAS20.1005</strain>
    </source>
</reference>
<evidence type="ECO:0000313" key="2">
    <source>
        <dbReference type="EMBL" id="ODM16811.1"/>
    </source>
</evidence>
<feature type="compositionally biased region" description="Acidic residues" evidence="1">
    <location>
        <begin position="114"/>
        <end position="137"/>
    </location>
</feature>
<keyword evidence="3" id="KW-1185">Reference proteome</keyword>
<gene>
    <name evidence="2" type="ORF">SI65_07776</name>
</gene>
<protein>
    <submittedName>
        <fullName evidence="2">Uncharacterized protein</fullName>
    </submittedName>
</protein>
<proteinExistence type="predicted"/>
<name>A0A1E3B7R0_ASPCR</name>